<dbReference type="NCBIfam" id="TIGR02833">
    <property type="entry name" value="spore_III_AB"/>
    <property type="match status" value="1"/>
</dbReference>
<protein>
    <submittedName>
        <fullName evidence="2">Stage III sporulation protein AB</fullName>
    </submittedName>
</protein>
<dbReference type="KEGG" id="txy:Thexy_1176"/>
<dbReference type="eggNOG" id="ENOG5032S0Q">
    <property type="taxonomic scope" value="Bacteria"/>
</dbReference>
<dbReference type="Pfam" id="PF09548">
    <property type="entry name" value="Spore_III_AB"/>
    <property type="match status" value="1"/>
</dbReference>
<dbReference type="InterPro" id="IPR014198">
    <property type="entry name" value="Spore_III_AB"/>
</dbReference>
<dbReference type="EMBL" id="CP002739">
    <property type="protein sequence ID" value="AEF17209.1"/>
    <property type="molecule type" value="Genomic_DNA"/>
</dbReference>
<keyword evidence="1" id="KW-0472">Membrane</keyword>
<reference evidence="2" key="1">
    <citation type="submission" date="2011-05" db="EMBL/GenBank/DDBJ databases">
        <title>Complete sequence of Thermoanaerobacterium xylanolyticum LX-11.</title>
        <authorList>
            <consortium name="US DOE Joint Genome Institute"/>
            <person name="Lucas S."/>
            <person name="Han J."/>
            <person name="Lapidus A."/>
            <person name="Cheng J.-F."/>
            <person name="Goodwin L."/>
            <person name="Pitluck S."/>
            <person name="Peters L."/>
            <person name="Mikhailova N."/>
            <person name="Lu M."/>
            <person name="Han C."/>
            <person name="Tapia R."/>
            <person name="Land M."/>
            <person name="Hauser L."/>
            <person name="Kyrpides N."/>
            <person name="Ivanova N."/>
            <person name="Pagani I."/>
            <person name="Hemme C."/>
            <person name="Woyke T."/>
        </authorList>
    </citation>
    <scope>NUCLEOTIDE SEQUENCE</scope>
    <source>
        <strain evidence="2">LX-11</strain>
    </source>
</reference>
<dbReference type="AlphaFoldDB" id="F6BL25"/>
<dbReference type="Proteomes" id="UP000007239">
    <property type="component" value="Chromosome"/>
</dbReference>
<evidence type="ECO:0000313" key="2">
    <source>
        <dbReference type="EMBL" id="AEF17209.1"/>
    </source>
</evidence>
<dbReference type="RefSeq" id="WP_013787951.1">
    <property type="nucleotide sequence ID" value="NC_015555.1"/>
</dbReference>
<keyword evidence="1" id="KW-1133">Transmembrane helix</keyword>
<organism evidence="2 3">
    <name type="scientific">Thermoanaerobacterium xylanolyticum (strain ATCC 49914 / DSM 7097 / LX-11)</name>
    <dbReference type="NCBI Taxonomy" id="858215"/>
    <lineage>
        <taxon>Bacteria</taxon>
        <taxon>Bacillati</taxon>
        <taxon>Bacillota</taxon>
        <taxon>Clostridia</taxon>
        <taxon>Thermoanaerobacterales</taxon>
        <taxon>Thermoanaerobacteraceae</taxon>
        <taxon>Thermoanaerobacterium</taxon>
    </lineage>
</organism>
<keyword evidence="3" id="KW-1185">Reference proteome</keyword>
<dbReference type="STRING" id="858215.Thexy_1176"/>
<sequence>MLKIVGMVLVLISSAMIGYMKSLEYTLRRQTLRSFLSSLNLLITEITYSQVTLSEAFAKLSETSESGVGRFFLLVSQILNSNEGYTAGEAWEIAFNKVENINLSQDDIKILKSFGKGLGNSDIYNQEKNFKLTSELLKKQLIDAEESSRKNEKLYKSLGILIGIAVVIIFL</sequence>
<accession>F6BL25</accession>
<dbReference type="HOGENOM" id="CLU_120887_1_3_9"/>
<proteinExistence type="predicted"/>
<evidence type="ECO:0000313" key="3">
    <source>
        <dbReference type="Proteomes" id="UP000007239"/>
    </source>
</evidence>
<feature type="transmembrane region" description="Helical" evidence="1">
    <location>
        <begin position="154"/>
        <end position="170"/>
    </location>
</feature>
<dbReference type="PIRSF" id="PIRSF021435">
    <property type="entry name" value="SpoIIIAB"/>
    <property type="match status" value="1"/>
</dbReference>
<feature type="transmembrane region" description="Helical" evidence="1">
    <location>
        <begin position="6"/>
        <end position="23"/>
    </location>
</feature>
<gene>
    <name evidence="2" type="ordered locus">Thexy_1176</name>
</gene>
<evidence type="ECO:0000256" key="1">
    <source>
        <dbReference type="SAM" id="Phobius"/>
    </source>
</evidence>
<keyword evidence="1" id="KW-0812">Transmembrane</keyword>
<name>F6BL25_THEXL</name>